<sequence length="126" mass="13584">MPPPPSALAPSSPPPPPPTMRPSAPTTALHTIPCIRYKSGTRVMEAKRGVSGGTRAMGLTAGERKGHGMVRAILYGALDLEPEPWPMISDGSHQMLQWGCRKEEHIGVKKNISDKKRANLDVIPQS</sequence>
<evidence type="ECO:0000313" key="2">
    <source>
        <dbReference type="EMBL" id="JAD78441.1"/>
    </source>
</evidence>
<dbReference type="AlphaFoldDB" id="A0A0A9CS62"/>
<proteinExistence type="predicted"/>
<feature type="compositionally biased region" description="Pro residues" evidence="1">
    <location>
        <begin position="1"/>
        <end position="20"/>
    </location>
</feature>
<accession>A0A0A9CS62</accession>
<reference evidence="2" key="2">
    <citation type="journal article" date="2015" name="Data Brief">
        <title>Shoot transcriptome of the giant reed, Arundo donax.</title>
        <authorList>
            <person name="Barrero R.A."/>
            <person name="Guerrero F.D."/>
            <person name="Moolhuijzen P."/>
            <person name="Goolsby J.A."/>
            <person name="Tidwell J."/>
            <person name="Bellgard S.E."/>
            <person name="Bellgard M.I."/>
        </authorList>
    </citation>
    <scope>NUCLEOTIDE SEQUENCE</scope>
    <source>
        <tissue evidence="2">Shoot tissue taken approximately 20 cm above the soil surface</tissue>
    </source>
</reference>
<organism evidence="2">
    <name type="scientific">Arundo donax</name>
    <name type="common">Giant reed</name>
    <name type="synonym">Donax arundinaceus</name>
    <dbReference type="NCBI Taxonomy" id="35708"/>
    <lineage>
        <taxon>Eukaryota</taxon>
        <taxon>Viridiplantae</taxon>
        <taxon>Streptophyta</taxon>
        <taxon>Embryophyta</taxon>
        <taxon>Tracheophyta</taxon>
        <taxon>Spermatophyta</taxon>
        <taxon>Magnoliopsida</taxon>
        <taxon>Liliopsida</taxon>
        <taxon>Poales</taxon>
        <taxon>Poaceae</taxon>
        <taxon>PACMAD clade</taxon>
        <taxon>Arundinoideae</taxon>
        <taxon>Arundineae</taxon>
        <taxon>Arundo</taxon>
    </lineage>
</organism>
<protein>
    <submittedName>
        <fullName evidence="2">Uncharacterized protein</fullName>
    </submittedName>
</protein>
<name>A0A0A9CS62_ARUDO</name>
<reference evidence="2" key="1">
    <citation type="submission" date="2014-09" db="EMBL/GenBank/DDBJ databases">
        <authorList>
            <person name="Magalhaes I.L.F."/>
            <person name="Oliveira U."/>
            <person name="Santos F.R."/>
            <person name="Vidigal T.H.D.A."/>
            <person name="Brescovit A.D."/>
            <person name="Santos A.J."/>
        </authorList>
    </citation>
    <scope>NUCLEOTIDE SEQUENCE</scope>
    <source>
        <tissue evidence="2">Shoot tissue taken approximately 20 cm above the soil surface</tissue>
    </source>
</reference>
<dbReference type="EMBL" id="GBRH01219454">
    <property type="protein sequence ID" value="JAD78441.1"/>
    <property type="molecule type" value="Transcribed_RNA"/>
</dbReference>
<feature type="region of interest" description="Disordered" evidence="1">
    <location>
        <begin position="1"/>
        <end position="29"/>
    </location>
</feature>
<evidence type="ECO:0000256" key="1">
    <source>
        <dbReference type="SAM" id="MobiDB-lite"/>
    </source>
</evidence>